<reference evidence="1 2" key="1">
    <citation type="submission" date="2020-07" db="EMBL/GenBank/DDBJ databases">
        <title>Luteimonas sp. SJ-92.</title>
        <authorList>
            <person name="Huang X.-X."/>
            <person name="Xu L."/>
            <person name="Sun J.-Q."/>
        </authorList>
    </citation>
    <scope>NUCLEOTIDE SEQUENCE [LARGE SCALE GENOMIC DNA]</scope>
    <source>
        <strain evidence="1 2">SJ-92</strain>
    </source>
</reference>
<evidence type="ECO:0000313" key="1">
    <source>
        <dbReference type="EMBL" id="NZA24876.1"/>
    </source>
</evidence>
<organism evidence="1 2">
    <name type="scientific">Luteimonas salinisoli</name>
    <dbReference type="NCBI Taxonomy" id="2752307"/>
    <lineage>
        <taxon>Bacteria</taxon>
        <taxon>Pseudomonadati</taxon>
        <taxon>Pseudomonadota</taxon>
        <taxon>Gammaproteobacteria</taxon>
        <taxon>Lysobacterales</taxon>
        <taxon>Lysobacteraceae</taxon>
        <taxon>Luteimonas</taxon>
    </lineage>
</organism>
<dbReference type="InterPro" id="IPR043749">
    <property type="entry name" value="DUF5694"/>
</dbReference>
<dbReference type="EMBL" id="JACCKA010000006">
    <property type="protein sequence ID" value="NZA24876.1"/>
    <property type="molecule type" value="Genomic_DNA"/>
</dbReference>
<accession>A0A853J6Z5</accession>
<dbReference type="Proteomes" id="UP000578091">
    <property type="component" value="Unassembled WGS sequence"/>
</dbReference>
<gene>
    <name evidence="1" type="ORF">H0E84_00610</name>
</gene>
<comment type="caution">
    <text evidence="1">The sequence shown here is derived from an EMBL/GenBank/DDBJ whole genome shotgun (WGS) entry which is preliminary data.</text>
</comment>
<protein>
    <submittedName>
        <fullName evidence="1">Uncharacterized protein</fullName>
    </submittedName>
</protein>
<keyword evidence="2" id="KW-1185">Reference proteome</keyword>
<sequence length="406" mass="44816">MQHVDAHGALGILSKRRHRIGGRVMGRNLAVAAGLPLALAMALTMPFAPATAQDATGRGHRPGQAVEEGLRAYVSPRVQSEIMVFGTWHLSAFREWLEPRHLDGTLALLERFAPTRIAIERIPPDEIAMLTEHAANDPVADRVLGMFARSILPPARAMQQALDVDRSAAARRADALLGKASQGLEPAERVDLVAHLLAAYEYDSAALQWSYLSPTERDAAEALPVEVRESLDRRLEGTDEIALVAMPLARELGLQRLYPVDSQYEGMRTLAFPAELVDEVFGRASEETTAAGTIPRLLAKADRAREEDADLLGIGLEVNTHETQMEDTAQWAPWLAMDHPSGLDRFRYAMWELRNHRMAAHLLNVAASTKPERVLFLVGFSHKSYVDRALEPHLGIRLVQPGSLDR</sequence>
<evidence type="ECO:0000313" key="2">
    <source>
        <dbReference type="Proteomes" id="UP000578091"/>
    </source>
</evidence>
<dbReference type="AlphaFoldDB" id="A0A853J6Z5"/>
<dbReference type="Pfam" id="PF18950">
    <property type="entry name" value="DUF5694"/>
    <property type="match status" value="1"/>
</dbReference>
<proteinExistence type="predicted"/>
<name>A0A853J6Z5_9GAMM</name>